<keyword evidence="1" id="KW-0812">Transmembrane</keyword>
<name>A0A7C4D7X9_STAMA</name>
<comment type="caution">
    <text evidence="2">The sequence shown here is derived from an EMBL/GenBank/DDBJ whole genome shotgun (WGS) entry which is preliminary data.</text>
</comment>
<gene>
    <name evidence="2" type="ORF">ENU14_04580</name>
</gene>
<evidence type="ECO:0000313" key="2">
    <source>
        <dbReference type="EMBL" id="HGM58842.1"/>
    </source>
</evidence>
<sequence length="1134" mass="131533">MYKKPILLILLIILNIQYIFPFNTPVSLTNYDLTPGRLVKIWETTSSSRVKNYFLSTCSSRFVIAYTTGLNTHVYLDDKYFNTITLGDTYYYVIDNNLLLISIYRSKRIDYILIDCSIRNIILNKTIEYSTPIILFNKPLSIYYEKNTKIDIYIGGESYTGEKYTAILRHDLLRNELDIVSIINRTIYYGNIVPYIDRVIKTPVYTVLSNPVLIENVYGLINIVIGNNQYVTDGLLLQDNPVKLVDNTIIVELNTSTYYKLVLFKNSVFKELRIQNNYDTYSLSRIHYSYNSILTIYTSNINRLIKYIDLDNNTEELIIYTVSNKLPFNTYIDFDSDDHVDIITYLNNSFYLYLTNSDWIRIYWDYLYDYLETSSLFNILLFNNTIYIIMCFYRNQDYVIQLVKYVTDIELDNTPPYIEVRNPVDNGVYLEKVLLDIICYDNESGIYLTKILLIRGGNIVFSENNTSEHYYREISLDQGQYLLKIESWNNDGVYNSREVLFTILNYDIFILKPQNYSYVSHKLELEIVSSYNFTLLIIIDSVLNNSFNISTGFNNIVIDISNIVDKTIKVDVIVVETNNVYEIIVFKDTTPPELIVNGLENYTVVFYSINFTLTVIETNPNITSIYLNNTLLYTFETNGTFTCILSSIDLKPGYYFLTIVSIDRAGNSKTIIYIVYIGEVGDPVIVIKPEPFNNTFVSGILFFTIECFNTSRLEVYVNNTLYYSIDINKTVYSVNISFNTVDWIDGVYIIVFKAIGYNDKILTVEYTWYVDNKYPYLNIIVPLIGLEWRNNSFIPVRDPFLNITYIYSINEYYCLKLYLNISDRWLSQARLYLNNTIVQIYDPYSNTIREAVFYESKGYFTYVVIPGEGYYILKLEAFDKGGHFSEYIIGFRIDLYPPQVLIHEPLNNTITNNRLLNLTISIYDSTSRLAEIAIAVISGEYRSIPLNEYSLLALIRVNNTYTFKLPEIRSVDGKYCLSILVLDQGFNYVISNIYVVIDTKPPFIKYNYSIVDSVLNIEVEFIDELTGFSHAYLTIVNKTMIQINSSKTFHTFELDIGNYTVVIEAWDIAGNMNKTVFTIDIKPSKIENGSSATITGETNELNNRLLIGLATLIALSVVILSVLIIKKRKNSFKK</sequence>
<keyword evidence="1" id="KW-1133">Transmembrane helix</keyword>
<proteinExistence type="predicted"/>
<feature type="transmembrane region" description="Helical" evidence="1">
    <location>
        <begin position="1105"/>
        <end position="1125"/>
    </location>
</feature>
<evidence type="ECO:0000256" key="1">
    <source>
        <dbReference type="SAM" id="Phobius"/>
    </source>
</evidence>
<keyword evidence="1" id="KW-0472">Membrane</keyword>
<reference evidence="2" key="1">
    <citation type="journal article" date="2020" name="mSystems">
        <title>Genome- and Community-Level Interaction Insights into Carbon Utilization and Element Cycling Functions of Hydrothermarchaeota in Hydrothermal Sediment.</title>
        <authorList>
            <person name="Zhou Z."/>
            <person name="Liu Y."/>
            <person name="Xu W."/>
            <person name="Pan J."/>
            <person name="Luo Z.H."/>
            <person name="Li M."/>
        </authorList>
    </citation>
    <scope>NUCLEOTIDE SEQUENCE [LARGE SCALE GENOMIC DNA]</scope>
    <source>
        <strain evidence="2">SpSt-642</strain>
    </source>
</reference>
<dbReference type="AlphaFoldDB" id="A0A7C4D7X9"/>
<protein>
    <recommendedName>
        <fullName evidence="3">Bacterial Ig-like domain-containing protein</fullName>
    </recommendedName>
</protein>
<evidence type="ECO:0008006" key="3">
    <source>
        <dbReference type="Google" id="ProtNLM"/>
    </source>
</evidence>
<accession>A0A7C4D7X9</accession>
<organism evidence="2">
    <name type="scientific">Staphylothermus marinus</name>
    <dbReference type="NCBI Taxonomy" id="2280"/>
    <lineage>
        <taxon>Archaea</taxon>
        <taxon>Thermoproteota</taxon>
        <taxon>Thermoprotei</taxon>
        <taxon>Desulfurococcales</taxon>
        <taxon>Desulfurococcaceae</taxon>
        <taxon>Staphylothermus</taxon>
    </lineage>
</organism>
<dbReference type="EMBL" id="DTBJ01000033">
    <property type="protein sequence ID" value="HGM58842.1"/>
    <property type="molecule type" value="Genomic_DNA"/>
</dbReference>